<evidence type="ECO:0000256" key="1">
    <source>
        <dbReference type="SAM" id="MobiDB-lite"/>
    </source>
</evidence>
<dbReference type="EMBL" id="SJPT01000005">
    <property type="protein sequence ID" value="TWU22386.1"/>
    <property type="molecule type" value="Genomic_DNA"/>
</dbReference>
<dbReference type="OrthoDB" id="290424at2"/>
<sequence length="155" mass="17048">MKGHHNKPRNPLALGVAGVALASLVAFSIQSMTFAQTTGESNKEMSSKSMCPMMTGLTGIKLTADSPPLLMARADELNLTEQQKQQLKRIAEEAQSKATKVLTSEQRSILGDSPDKPMSMMEIAMMRSQKMHGETSGEMCPMCKKNMDEMMKHKK</sequence>
<reference evidence="2 3" key="1">
    <citation type="submission" date="2019-02" db="EMBL/GenBank/DDBJ databases">
        <title>Deep-cultivation of Planctomycetes and their phenomic and genomic characterization uncovers novel biology.</title>
        <authorList>
            <person name="Wiegand S."/>
            <person name="Jogler M."/>
            <person name="Boedeker C."/>
            <person name="Pinto D."/>
            <person name="Vollmers J."/>
            <person name="Rivas-Marin E."/>
            <person name="Kohn T."/>
            <person name="Peeters S.H."/>
            <person name="Heuer A."/>
            <person name="Rast P."/>
            <person name="Oberbeckmann S."/>
            <person name="Bunk B."/>
            <person name="Jeske O."/>
            <person name="Meyerdierks A."/>
            <person name="Storesund J.E."/>
            <person name="Kallscheuer N."/>
            <person name="Luecker S."/>
            <person name="Lage O.M."/>
            <person name="Pohl T."/>
            <person name="Merkel B.J."/>
            <person name="Hornburger P."/>
            <person name="Mueller R.-W."/>
            <person name="Bruemmer F."/>
            <person name="Labrenz M."/>
            <person name="Spormann A.M."/>
            <person name="Op Den Camp H."/>
            <person name="Overmann J."/>
            <person name="Amann R."/>
            <person name="Jetten M.S.M."/>
            <person name="Mascher T."/>
            <person name="Medema M.H."/>
            <person name="Devos D.P."/>
            <person name="Kaster A.-K."/>
            <person name="Ovreas L."/>
            <person name="Rohde M."/>
            <person name="Galperin M.Y."/>
            <person name="Jogler C."/>
        </authorList>
    </citation>
    <scope>NUCLEOTIDE SEQUENCE [LARGE SCALE GENOMIC DNA]</scope>
    <source>
        <strain evidence="2 3">Pla52o</strain>
    </source>
</reference>
<comment type="caution">
    <text evidence="2">The sequence shown here is derived from an EMBL/GenBank/DDBJ whole genome shotgun (WGS) entry which is preliminary data.</text>
</comment>
<dbReference type="AlphaFoldDB" id="A0A5C6CGL7"/>
<gene>
    <name evidence="2" type="ORF">Pla52o_34420</name>
</gene>
<protein>
    <submittedName>
        <fullName evidence="2">Uncharacterized protein</fullName>
    </submittedName>
</protein>
<evidence type="ECO:0000313" key="2">
    <source>
        <dbReference type="EMBL" id="TWU22386.1"/>
    </source>
</evidence>
<feature type="compositionally biased region" description="Polar residues" evidence="1">
    <location>
        <begin position="98"/>
        <end position="107"/>
    </location>
</feature>
<feature type="region of interest" description="Disordered" evidence="1">
    <location>
        <begin position="98"/>
        <end position="117"/>
    </location>
</feature>
<name>A0A5C6CGL7_9BACT</name>
<accession>A0A5C6CGL7</accession>
<dbReference type="Proteomes" id="UP000316304">
    <property type="component" value="Unassembled WGS sequence"/>
</dbReference>
<organism evidence="2 3">
    <name type="scientific">Novipirellula galeiformis</name>
    <dbReference type="NCBI Taxonomy" id="2528004"/>
    <lineage>
        <taxon>Bacteria</taxon>
        <taxon>Pseudomonadati</taxon>
        <taxon>Planctomycetota</taxon>
        <taxon>Planctomycetia</taxon>
        <taxon>Pirellulales</taxon>
        <taxon>Pirellulaceae</taxon>
        <taxon>Novipirellula</taxon>
    </lineage>
</organism>
<proteinExistence type="predicted"/>
<evidence type="ECO:0000313" key="3">
    <source>
        <dbReference type="Proteomes" id="UP000316304"/>
    </source>
</evidence>
<keyword evidence="3" id="KW-1185">Reference proteome</keyword>
<dbReference type="RefSeq" id="WP_146595559.1">
    <property type="nucleotide sequence ID" value="NZ_SJPT01000005.1"/>
</dbReference>